<feature type="region of interest" description="Disordered" evidence="1">
    <location>
        <begin position="295"/>
        <end position="371"/>
    </location>
</feature>
<evidence type="ECO:0000313" key="3">
    <source>
        <dbReference type="Proteomes" id="UP001189429"/>
    </source>
</evidence>
<feature type="compositionally biased region" description="Pro residues" evidence="1">
    <location>
        <begin position="322"/>
        <end position="346"/>
    </location>
</feature>
<feature type="non-terminal residue" evidence="2">
    <location>
        <position position="477"/>
    </location>
</feature>
<organism evidence="2 3">
    <name type="scientific">Prorocentrum cordatum</name>
    <dbReference type="NCBI Taxonomy" id="2364126"/>
    <lineage>
        <taxon>Eukaryota</taxon>
        <taxon>Sar</taxon>
        <taxon>Alveolata</taxon>
        <taxon>Dinophyceae</taxon>
        <taxon>Prorocentrales</taxon>
        <taxon>Prorocentraceae</taxon>
        <taxon>Prorocentrum</taxon>
    </lineage>
</organism>
<protein>
    <submittedName>
        <fullName evidence="2">Uncharacterized protein</fullName>
    </submittedName>
</protein>
<dbReference type="Proteomes" id="UP001189429">
    <property type="component" value="Unassembled WGS sequence"/>
</dbReference>
<feature type="region of interest" description="Disordered" evidence="1">
    <location>
        <begin position="232"/>
        <end position="271"/>
    </location>
</feature>
<gene>
    <name evidence="2" type="ORF">PCOR1329_LOCUS6368</name>
</gene>
<evidence type="ECO:0000313" key="2">
    <source>
        <dbReference type="EMBL" id="CAK0797216.1"/>
    </source>
</evidence>
<accession>A0ABN9PVZ0</accession>
<evidence type="ECO:0000256" key="1">
    <source>
        <dbReference type="SAM" id="MobiDB-lite"/>
    </source>
</evidence>
<reference evidence="2" key="1">
    <citation type="submission" date="2023-10" db="EMBL/GenBank/DDBJ databases">
        <authorList>
            <person name="Chen Y."/>
            <person name="Shah S."/>
            <person name="Dougan E. K."/>
            <person name="Thang M."/>
            <person name="Chan C."/>
        </authorList>
    </citation>
    <scope>NUCLEOTIDE SEQUENCE [LARGE SCALE GENOMIC DNA]</scope>
</reference>
<proteinExistence type="predicted"/>
<feature type="compositionally biased region" description="Gly residues" evidence="1">
    <location>
        <begin position="295"/>
        <end position="321"/>
    </location>
</feature>
<keyword evidence="3" id="KW-1185">Reference proteome</keyword>
<comment type="caution">
    <text evidence="2">The sequence shown here is derived from an EMBL/GenBank/DDBJ whole genome shotgun (WGS) entry which is preliminary data.</text>
</comment>
<name>A0ABN9PVZ0_9DINO</name>
<dbReference type="EMBL" id="CAUYUJ010001703">
    <property type="protein sequence ID" value="CAK0797216.1"/>
    <property type="molecule type" value="Genomic_DNA"/>
</dbReference>
<sequence length="477" mass="49766">MATTRQRFIDKRFVVDSGAIPRGQKLEYASCCPLVWPGCCITSDAAFWAPMIQAASRLTDIVKNDGDAAVVLGGFCRVRCRWPDGAARDIFAVLALRRSGSPPVAVWAMLDVRGDDLDHTLVLQTRCSKLNFVASCGLMREFFKCGPPGGPLPLSLQLQLLRVPDFRARRDAALGCARWPNNAVEKTWDFWPGPAPVAHAKPAEPTGIGHATLEDKLRAGFLELIKKPLLPGDADRATEGPLVHKLPGVGLAGDSEGSEKTDENFSDVDGADAGALSAGGAGVAAGSAGGDGSLGSGDGAAVGEGGAGSSGGASGSGGGPAGGPPPPPPPEAQPGAPPPPPPPLPPEAAGQPPQKKRRGGDARAAASEPWGIWSIAPVRPGGVQVGWGVTCGKHHNVGEDMVCKRRVDYGAKDPMSDSEIRRRLKQWLILGCAIDDDQDDARAQHMAIMPKEIYPLPLEEDLDETARFIAAKAVVAT</sequence>